<dbReference type="InterPro" id="IPR005155">
    <property type="entry name" value="UPF0113_PUA"/>
</dbReference>
<reference evidence="1 2" key="1">
    <citation type="submission" date="2016-06" db="EMBL/GenBank/DDBJ databases">
        <title>The Draft Genome Sequence and Annotation of the Desert Woodrat Neotoma lepida.</title>
        <authorList>
            <person name="Campbell M."/>
            <person name="Oakeson K.F."/>
            <person name="Yandell M."/>
            <person name="Halpert J.R."/>
            <person name="Dearing D."/>
        </authorList>
    </citation>
    <scope>NUCLEOTIDE SEQUENCE [LARGE SCALE GENOMIC DNA]</scope>
    <source>
        <strain evidence="1">417</strain>
        <tissue evidence="1">Liver</tissue>
    </source>
</reference>
<dbReference type="InterPro" id="IPR036974">
    <property type="entry name" value="PUA_sf"/>
</dbReference>
<gene>
    <name evidence="1" type="ORF">A6R68_07441</name>
</gene>
<dbReference type="CDD" id="cd21151">
    <property type="entry name" value="PUA_Nip7-like"/>
    <property type="match status" value="1"/>
</dbReference>
<sequence>MAGIPLGLGVATKSTQDYRQVVPMAIVVHLSLLVKMACSVE</sequence>
<organism evidence="1 2">
    <name type="scientific">Neotoma lepida</name>
    <name type="common">Desert woodrat</name>
    <dbReference type="NCBI Taxonomy" id="56216"/>
    <lineage>
        <taxon>Eukaryota</taxon>
        <taxon>Metazoa</taxon>
        <taxon>Chordata</taxon>
        <taxon>Craniata</taxon>
        <taxon>Vertebrata</taxon>
        <taxon>Euteleostomi</taxon>
        <taxon>Mammalia</taxon>
        <taxon>Eutheria</taxon>
        <taxon>Euarchontoglires</taxon>
        <taxon>Glires</taxon>
        <taxon>Rodentia</taxon>
        <taxon>Myomorpha</taxon>
        <taxon>Muroidea</taxon>
        <taxon>Cricetidae</taxon>
        <taxon>Neotominae</taxon>
        <taxon>Neotoma</taxon>
    </lineage>
</organism>
<keyword evidence="2" id="KW-1185">Reference proteome</keyword>
<accession>A0A1A6GE39</accession>
<comment type="caution">
    <text evidence="1">The sequence shown here is derived from an EMBL/GenBank/DDBJ whole genome shotgun (WGS) entry which is preliminary data.</text>
</comment>
<dbReference type="AlphaFoldDB" id="A0A1A6GE39"/>
<dbReference type="EMBL" id="LZPO01097471">
    <property type="protein sequence ID" value="OBS64020.1"/>
    <property type="molecule type" value="Genomic_DNA"/>
</dbReference>
<evidence type="ECO:0000313" key="2">
    <source>
        <dbReference type="Proteomes" id="UP000092124"/>
    </source>
</evidence>
<evidence type="ECO:0000313" key="1">
    <source>
        <dbReference type="EMBL" id="OBS64020.1"/>
    </source>
</evidence>
<protein>
    <submittedName>
        <fullName evidence="1">Uncharacterized protein</fullName>
    </submittedName>
</protein>
<dbReference type="Gene3D" id="2.30.130.10">
    <property type="entry name" value="PUA domain"/>
    <property type="match status" value="1"/>
</dbReference>
<name>A0A1A6GE39_NEOLE</name>
<dbReference type="GO" id="GO:0003723">
    <property type="term" value="F:RNA binding"/>
    <property type="evidence" value="ECO:0007669"/>
    <property type="project" value="InterPro"/>
</dbReference>
<dbReference type="Proteomes" id="UP000092124">
    <property type="component" value="Unassembled WGS sequence"/>
</dbReference>
<proteinExistence type="predicted"/>